<dbReference type="Proteomes" id="UP000238348">
    <property type="component" value="Chromosome"/>
</dbReference>
<reference evidence="3 4" key="1">
    <citation type="submission" date="2015-09" db="EMBL/GenBank/DDBJ databases">
        <title>Sorangium comparison.</title>
        <authorList>
            <person name="Zaburannyi N."/>
            <person name="Bunk B."/>
            <person name="Overmann J."/>
            <person name="Mueller R."/>
        </authorList>
    </citation>
    <scope>NUCLEOTIDE SEQUENCE [LARGE SCALE GENOMIC DNA]</scope>
    <source>
        <strain evidence="3 4">So ce26</strain>
    </source>
</reference>
<accession>A0A2L0F882</accession>
<sequence length="124" mass="13944">MIVRYLCAKHAAGGLYRTPAEKRNAQATAASVAATEPLLTLLDTHLAERPYMAGERLTMADIPIACEMHRWWGLPLEHPASRRGTGAIKARSVAKRRHAAERTCSRRRRPEEQERYLVIRSGGR</sequence>
<feature type="compositionally biased region" description="Basic and acidic residues" evidence="1">
    <location>
        <begin position="100"/>
        <end position="117"/>
    </location>
</feature>
<feature type="domain" description="Glutathione S-transferase C-terminal" evidence="2">
    <location>
        <begin position="19"/>
        <end position="68"/>
    </location>
</feature>
<evidence type="ECO:0000313" key="4">
    <source>
        <dbReference type="Proteomes" id="UP000238348"/>
    </source>
</evidence>
<proteinExistence type="predicted"/>
<name>A0A2L0F882_SORCE</name>
<protein>
    <recommendedName>
        <fullName evidence="2">Glutathione S-transferase C-terminal domain-containing protein</fullName>
    </recommendedName>
</protein>
<evidence type="ECO:0000256" key="1">
    <source>
        <dbReference type="SAM" id="MobiDB-lite"/>
    </source>
</evidence>
<feature type="region of interest" description="Disordered" evidence="1">
    <location>
        <begin position="83"/>
        <end position="124"/>
    </location>
</feature>
<dbReference type="AlphaFoldDB" id="A0A2L0F882"/>
<organism evidence="3 4">
    <name type="scientific">Sorangium cellulosum</name>
    <name type="common">Polyangium cellulosum</name>
    <dbReference type="NCBI Taxonomy" id="56"/>
    <lineage>
        <taxon>Bacteria</taxon>
        <taxon>Pseudomonadati</taxon>
        <taxon>Myxococcota</taxon>
        <taxon>Polyangia</taxon>
        <taxon>Polyangiales</taxon>
        <taxon>Polyangiaceae</taxon>
        <taxon>Sorangium</taxon>
    </lineage>
</organism>
<dbReference type="SUPFAM" id="SSF47616">
    <property type="entry name" value="GST C-terminal domain-like"/>
    <property type="match status" value="1"/>
</dbReference>
<dbReference type="EMBL" id="CP012673">
    <property type="protein sequence ID" value="AUX47639.1"/>
    <property type="molecule type" value="Genomic_DNA"/>
</dbReference>
<dbReference type="InterPro" id="IPR036282">
    <property type="entry name" value="Glutathione-S-Trfase_C_sf"/>
</dbReference>
<gene>
    <name evidence="3" type="ORF">SOCE26_091610</name>
</gene>
<evidence type="ECO:0000313" key="3">
    <source>
        <dbReference type="EMBL" id="AUX47639.1"/>
    </source>
</evidence>
<evidence type="ECO:0000259" key="2">
    <source>
        <dbReference type="Pfam" id="PF00043"/>
    </source>
</evidence>
<dbReference type="InterPro" id="IPR004046">
    <property type="entry name" value="GST_C"/>
</dbReference>
<dbReference type="Gene3D" id="1.20.1050.10">
    <property type="match status" value="1"/>
</dbReference>
<dbReference type="Pfam" id="PF00043">
    <property type="entry name" value="GST_C"/>
    <property type="match status" value="1"/>
</dbReference>
<dbReference type="RefSeq" id="WP_199789480.1">
    <property type="nucleotide sequence ID" value="NZ_CP012673.1"/>
</dbReference>